<organism evidence="3 4">
    <name type="scientific">Pseudanabaena catenata USMAC16</name>
    <dbReference type="NCBI Taxonomy" id="1855837"/>
    <lineage>
        <taxon>Bacteria</taxon>
        <taxon>Bacillati</taxon>
        <taxon>Cyanobacteriota</taxon>
        <taxon>Cyanophyceae</taxon>
        <taxon>Pseudanabaenales</taxon>
        <taxon>Pseudanabaenaceae</taxon>
        <taxon>Pseudanabaena</taxon>
    </lineage>
</organism>
<proteinExistence type="predicted"/>
<evidence type="ECO:0000259" key="2">
    <source>
        <dbReference type="Pfam" id="PF03050"/>
    </source>
</evidence>
<dbReference type="Pfam" id="PF03050">
    <property type="entry name" value="DDE_Tnp_IS66"/>
    <property type="match status" value="1"/>
</dbReference>
<accession>A0A9X4MD44</accession>
<dbReference type="Proteomes" id="UP001152872">
    <property type="component" value="Unassembled WGS sequence"/>
</dbReference>
<dbReference type="RefSeq" id="WP_009629452.1">
    <property type="nucleotide sequence ID" value="NZ_VBTY01000307.1"/>
</dbReference>
<name>A0A9X4MD44_9CYAN</name>
<dbReference type="AlphaFoldDB" id="A0A9X4MD44"/>
<dbReference type="InterPro" id="IPR052344">
    <property type="entry name" value="Transposase-related"/>
</dbReference>
<keyword evidence="4" id="KW-1185">Reference proteome</keyword>
<dbReference type="PANTHER" id="PTHR33678">
    <property type="entry name" value="BLL1576 PROTEIN"/>
    <property type="match status" value="1"/>
</dbReference>
<reference evidence="3" key="1">
    <citation type="submission" date="2019-05" db="EMBL/GenBank/DDBJ databases">
        <title>Whole genome sequencing of Pseudanabaena catenata USMAC16.</title>
        <authorList>
            <person name="Khan Z."/>
            <person name="Omar W.M."/>
            <person name="Convey P."/>
            <person name="Merican F."/>
            <person name="Najimudin N."/>
        </authorList>
    </citation>
    <scope>NUCLEOTIDE SEQUENCE</scope>
    <source>
        <strain evidence="3">USMAC16</strain>
    </source>
</reference>
<feature type="region of interest" description="Disordered" evidence="1">
    <location>
        <begin position="32"/>
        <end position="84"/>
    </location>
</feature>
<evidence type="ECO:0000313" key="3">
    <source>
        <dbReference type="EMBL" id="MDG3497238.1"/>
    </source>
</evidence>
<comment type="caution">
    <text evidence="3">The sequence shown here is derived from an EMBL/GenBank/DDBJ whole genome shotgun (WGS) entry which is preliminary data.</text>
</comment>
<dbReference type="EMBL" id="VBTY01000307">
    <property type="protein sequence ID" value="MDG3497238.1"/>
    <property type="molecule type" value="Genomic_DNA"/>
</dbReference>
<feature type="domain" description="Transposase IS66 central" evidence="2">
    <location>
        <begin position="154"/>
        <end position="413"/>
    </location>
</feature>
<dbReference type="InterPro" id="IPR004291">
    <property type="entry name" value="Transposase_IS66_central"/>
</dbReference>
<evidence type="ECO:0000256" key="1">
    <source>
        <dbReference type="SAM" id="MobiDB-lite"/>
    </source>
</evidence>
<protein>
    <submittedName>
        <fullName evidence="3">IS66 family transposase</fullName>
    </submittedName>
</protein>
<evidence type="ECO:0000313" key="4">
    <source>
        <dbReference type="Proteomes" id="UP001152872"/>
    </source>
</evidence>
<gene>
    <name evidence="3" type="ORF">FEV09_22125</name>
</gene>
<sequence>MKELPNLKELTDEAKEALIVKLWEELQKLQKQLEKKPKKTSKNSSLPPAKGFKAETDNPEEGSVSKRVGSIGREGGGRQLSENPDQTIKAIVKSCAECGKEIAESMQVLLERYDKIDIPPIKPIVTRIERYGCKCEHCGQEQIATVPVSMEAGSPFGDRIAALVTTMRYSHGISYGRMQQMLSEVFGLEISEGAIANLLTRVKGQLESEVTGILQALKTSRLVCSDETSARVNGKNQWEWVFQNEQVCFHIIRPSRGADVITEVMGEHQPEVWVSDLFSAQKTNPATEWQVCLAHQLRDCQYGIDAGDHIFSGRMKKLLLRAFVLRKRWSDLADSTRYQYRCRLYRDLDSILALLPTQDDGLRLKKRYLKLRENLFLFLDDPTIPPTNNSSEQALRWSVIFRKVTNGFRSDWGRDLFADVRSIVNTGKRQGFSAFESILIALNPLKSLFSMC</sequence>
<dbReference type="PANTHER" id="PTHR33678:SF2">
    <property type="match status" value="1"/>
</dbReference>
<dbReference type="NCBIfam" id="NF033517">
    <property type="entry name" value="transpos_IS66"/>
    <property type="match status" value="1"/>
</dbReference>